<feature type="region of interest" description="Disordered" evidence="1">
    <location>
        <begin position="689"/>
        <end position="728"/>
    </location>
</feature>
<proteinExistence type="predicted"/>
<feature type="compositionally biased region" description="Polar residues" evidence="1">
    <location>
        <begin position="261"/>
        <end position="272"/>
    </location>
</feature>
<organism evidence="2 3">
    <name type="scientific">Polyporus arcularius HHB13444</name>
    <dbReference type="NCBI Taxonomy" id="1314778"/>
    <lineage>
        <taxon>Eukaryota</taxon>
        <taxon>Fungi</taxon>
        <taxon>Dikarya</taxon>
        <taxon>Basidiomycota</taxon>
        <taxon>Agaricomycotina</taxon>
        <taxon>Agaricomycetes</taxon>
        <taxon>Polyporales</taxon>
        <taxon>Polyporaceae</taxon>
        <taxon>Polyporus</taxon>
    </lineage>
</organism>
<gene>
    <name evidence="2" type="ORF">K466DRAFT_604331</name>
</gene>
<feature type="region of interest" description="Disordered" evidence="1">
    <location>
        <begin position="743"/>
        <end position="789"/>
    </location>
</feature>
<dbReference type="InParanoid" id="A0A5C3NYP7"/>
<feature type="compositionally biased region" description="Basic and acidic residues" evidence="1">
    <location>
        <begin position="1126"/>
        <end position="1168"/>
    </location>
</feature>
<feature type="compositionally biased region" description="Basic residues" evidence="1">
    <location>
        <begin position="596"/>
        <end position="606"/>
    </location>
</feature>
<feature type="compositionally biased region" description="Basic and acidic residues" evidence="1">
    <location>
        <begin position="766"/>
        <end position="789"/>
    </location>
</feature>
<feature type="compositionally biased region" description="Polar residues" evidence="1">
    <location>
        <begin position="752"/>
        <end position="765"/>
    </location>
</feature>
<sequence>MSHRPTPNETNITIPGLWTPSQGTVMVPATPPPPPRDDTQMTPQNVATASHALLTPMVIDDTLDLQDMAPFLGGVLPYDQATPQGRSDGQRDHDASVTAAVMRQIAAYPPSNPAQQHANLVNLRAHLPLHVLVHNGLDVQQPQPQQPTTATALSPLNAHDLNRGAANVELSVDPGWSNHNATGALAATNALAGAPLPILQAHAFAELGSTPPHARHPSSSPLSFDWDSPTPAGPRTATVAPTLAGARGGRLPSTPRPDTTGPGSSALNNDGRATNAAADTEEDAAHTATPRQEPKAVPPQTACAPGGTRNEYARNEREGTVDYFNFFPTPPPFNDIPGVDTARVDAARVGALLTHEAATTVARTATATAIASASHGGAAAASMHANTNEEVTTGLSHSANDNANEAEPAGTNANGSAGHPAEGLDGERLSPPAILDNHPTARKCSWPGSPNQEDIRRSSRRPRRLEPTPPLLARAALPNGPFGDSNPWRSTRRDAGPGMDELERGEGFVFAPVAISTPPPSTVPNLDNRTPTGLSAPHSAYRIPNATTATSRRRADASTSNPMRTPGALSAARAEAPMPMIVDPSRTDAHSPSPKTPKRDKGKQRAATRAPEVSEAEDMQQRPEQDGWNEAELAEARRRSLRHPFTNETQAGRSRRTAEAGPSRLSENETWQDHSEYRAARNDMRDALPSQPLRSARSPDRHADQRASRYGRYSNTQSGYPRAPSAFLPLPNTRAAEYLAGAAANDRARTPPLTQQPAQRATTRLRTQEPVRTTHNDYHDLHQSPAPHEDDAWMQSVEGHQLRGEEADESDDDGPDAGEALWAEEGEIVPSALRADDQLDDDRPTEPPRGGFPRIHRDDPETATRGMATEWIREIWADPPNSDVLVEVFNYRYSEDDVLNRHIAEVLQWAFEQISGEQGFDVVPPEPADNSSRRSRDRPTIWAIRGLSTRSAARAIARGAWSFRAITFFATPRTVTLPSWLFMLEGFLNGNVDKIRAAVLRVLGEESMWDWIAEMVSANPDFAGMRVEDAVSEVLASIRVETFQLTNGNYIANVHVDRSPTRSMREWRRWVAALRARRYPSFTNGTGRVRYIAPCAGCKSVDHLTHLCPYPRTYGWNGPGAGEGVFGERRRDDEEHDHESDHQKRSYGGKRSDNGRRNDWRQEGRREGGQQQSRRGSSNSGSRRGANASRYPNPDPPSHQRGGSSARGKRGPGKGSNNGGNRRF</sequence>
<feature type="compositionally biased region" description="Polar residues" evidence="1">
    <location>
        <begin position="523"/>
        <end position="533"/>
    </location>
</feature>
<keyword evidence="3" id="KW-1185">Reference proteome</keyword>
<evidence type="ECO:0000313" key="3">
    <source>
        <dbReference type="Proteomes" id="UP000308197"/>
    </source>
</evidence>
<feature type="region of interest" description="Disordered" evidence="1">
    <location>
        <begin position="832"/>
        <end position="863"/>
    </location>
</feature>
<feature type="region of interest" description="Disordered" evidence="1">
    <location>
        <begin position="1"/>
        <end position="22"/>
    </location>
</feature>
<feature type="region of interest" description="Disordered" evidence="1">
    <location>
        <begin position="390"/>
        <end position="490"/>
    </location>
</feature>
<feature type="compositionally biased region" description="Basic and acidic residues" evidence="1">
    <location>
        <begin position="834"/>
        <end position="846"/>
    </location>
</feature>
<evidence type="ECO:0000256" key="1">
    <source>
        <dbReference type="SAM" id="MobiDB-lite"/>
    </source>
</evidence>
<accession>A0A5C3NYP7</accession>
<evidence type="ECO:0000313" key="2">
    <source>
        <dbReference type="EMBL" id="TFK81647.1"/>
    </source>
</evidence>
<feature type="region of interest" description="Disordered" evidence="1">
    <location>
        <begin position="518"/>
        <end position="673"/>
    </location>
</feature>
<feature type="region of interest" description="Disordered" evidence="1">
    <location>
        <begin position="1118"/>
        <end position="1224"/>
    </location>
</feature>
<feature type="compositionally biased region" description="Polar residues" evidence="1">
    <location>
        <begin position="390"/>
        <end position="403"/>
    </location>
</feature>
<dbReference type="AlphaFoldDB" id="A0A5C3NYP7"/>
<dbReference type="EMBL" id="ML211577">
    <property type="protein sequence ID" value="TFK81647.1"/>
    <property type="molecule type" value="Genomic_DNA"/>
</dbReference>
<feature type="compositionally biased region" description="Basic and acidic residues" evidence="1">
    <location>
        <begin position="697"/>
        <end position="707"/>
    </location>
</feature>
<dbReference type="Proteomes" id="UP000308197">
    <property type="component" value="Unassembled WGS sequence"/>
</dbReference>
<protein>
    <submittedName>
        <fullName evidence="2">Uncharacterized protein</fullName>
    </submittedName>
</protein>
<name>A0A5C3NYP7_9APHY</name>
<reference evidence="2 3" key="1">
    <citation type="journal article" date="2019" name="Nat. Ecol. Evol.">
        <title>Megaphylogeny resolves global patterns of mushroom evolution.</title>
        <authorList>
            <person name="Varga T."/>
            <person name="Krizsan K."/>
            <person name="Foldi C."/>
            <person name="Dima B."/>
            <person name="Sanchez-Garcia M."/>
            <person name="Sanchez-Ramirez S."/>
            <person name="Szollosi G.J."/>
            <person name="Szarkandi J.G."/>
            <person name="Papp V."/>
            <person name="Albert L."/>
            <person name="Andreopoulos W."/>
            <person name="Angelini C."/>
            <person name="Antonin V."/>
            <person name="Barry K.W."/>
            <person name="Bougher N.L."/>
            <person name="Buchanan P."/>
            <person name="Buyck B."/>
            <person name="Bense V."/>
            <person name="Catcheside P."/>
            <person name="Chovatia M."/>
            <person name="Cooper J."/>
            <person name="Damon W."/>
            <person name="Desjardin D."/>
            <person name="Finy P."/>
            <person name="Geml J."/>
            <person name="Haridas S."/>
            <person name="Hughes K."/>
            <person name="Justo A."/>
            <person name="Karasinski D."/>
            <person name="Kautmanova I."/>
            <person name="Kiss B."/>
            <person name="Kocsube S."/>
            <person name="Kotiranta H."/>
            <person name="LaButti K.M."/>
            <person name="Lechner B.E."/>
            <person name="Liimatainen K."/>
            <person name="Lipzen A."/>
            <person name="Lukacs Z."/>
            <person name="Mihaltcheva S."/>
            <person name="Morgado L.N."/>
            <person name="Niskanen T."/>
            <person name="Noordeloos M.E."/>
            <person name="Ohm R.A."/>
            <person name="Ortiz-Santana B."/>
            <person name="Ovrebo C."/>
            <person name="Racz N."/>
            <person name="Riley R."/>
            <person name="Savchenko A."/>
            <person name="Shiryaev A."/>
            <person name="Soop K."/>
            <person name="Spirin V."/>
            <person name="Szebenyi C."/>
            <person name="Tomsovsky M."/>
            <person name="Tulloss R.E."/>
            <person name="Uehling J."/>
            <person name="Grigoriev I.V."/>
            <person name="Vagvolgyi C."/>
            <person name="Papp T."/>
            <person name="Martin F.M."/>
            <person name="Miettinen O."/>
            <person name="Hibbett D.S."/>
            <person name="Nagy L.G."/>
        </authorList>
    </citation>
    <scope>NUCLEOTIDE SEQUENCE [LARGE SCALE GENOMIC DNA]</scope>
    <source>
        <strain evidence="2 3">HHB13444</strain>
    </source>
</reference>
<feature type="region of interest" description="Disordered" evidence="1">
    <location>
        <begin position="209"/>
        <end position="310"/>
    </location>
</feature>
<feature type="compositionally biased region" description="Low complexity" evidence="1">
    <location>
        <begin position="1169"/>
        <end position="1190"/>
    </location>
</feature>